<evidence type="ECO:0000313" key="2">
    <source>
        <dbReference type="Proteomes" id="UP000762676"/>
    </source>
</evidence>
<protein>
    <submittedName>
        <fullName evidence="1">Uncharacterized protein</fullName>
    </submittedName>
</protein>
<proteinExistence type="predicted"/>
<dbReference type="AlphaFoldDB" id="A0AAV4FDG2"/>
<dbReference type="Proteomes" id="UP000762676">
    <property type="component" value="Unassembled WGS sequence"/>
</dbReference>
<gene>
    <name evidence="1" type="ORF">ElyMa_005662200</name>
</gene>
<sequence length="105" mass="11977">MIVMKTIAEIMIITVKKEEEKKNSLMSLTSTKLPRMLLQRRRRKRAIVGRFLPFRTSLHENLSASPPLPASALPTLKFRSKPTGNGITIRNQNSIHTNEVIRVLD</sequence>
<dbReference type="EMBL" id="BMAT01011341">
    <property type="protein sequence ID" value="GFR70810.1"/>
    <property type="molecule type" value="Genomic_DNA"/>
</dbReference>
<reference evidence="1 2" key="1">
    <citation type="journal article" date="2021" name="Elife">
        <title>Chloroplast acquisition without the gene transfer in kleptoplastic sea slugs, Plakobranchus ocellatus.</title>
        <authorList>
            <person name="Maeda T."/>
            <person name="Takahashi S."/>
            <person name="Yoshida T."/>
            <person name="Shimamura S."/>
            <person name="Takaki Y."/>
            <person name="Nagai Y."/>
            <person name="Toyoda A."/>
            <person name="Suzuki Y."/>
            <person name="Arimoto A."/>
            <person name="Ishii H."/>
            <person name="Satoh N."/>
            <person name="Nishiyama T."/>
            <person name="Hasebe M."/>
            <person name="Maruyama T."/>
            <person name="Minagawa J."/>
            <person name="Obokata J."/>
            <person name="Shigenobu S."/>
        </authorList>
    </citation>
    <scope>NUCLEOTIDE SEQUENCE [LARGE SCALE GENOMIC DNA]</scope>
</reference>
<organism evidence="1 2">
    <name type="scientific">Elysia marginata</name>
    <dbReference type="NCBI Taxonomy" id="1093978"/>
    <lineage>
        <taxon>Eukaryota</taxon>
        <taxon>Metazoa</taxon>
        <taxon>Spiralia</taxon>
        <taxon>Lophotrochozoa</taxon>
        <taxon>Mollusca</taxon>
        <taxon>Gastropoda</taxon>
        <taxon>Heterobranchia</taxon>
        <taxon>Euthyneura</taxon>
        <taxon>Panpulmonata</taxon>
        <taxon>Sacoglossa</taxon>
        <taxon>Placobranchoidea</taxon>
        <taxon>Plakobranchidae</taxon>
        <taxon>Elysia</taxon>
    </lineage>
</organism>
<name>A0AAV4FDG2_9GAST</name>
<keyword evidence="2" id="KW-1185">Reference proteome</keyword>
<evidence type="ECO:0000313" key="1">
    <source>
        <dbReference type="EMBL" id="GFR70810.1"/>
    </source>
</evidence>
<comment type="caution">
    <text evidence="1">The sequence shown here is derived from an EMBL/GenBank/DDBJ whole genome shotgun (WGS) entry which is preliminary data.</text>
</comment>
<accession>A0AAV4FDG2</accession>